<evidence type="ECO:0000313" key="2">
    <source>
        <dbReference type="EMBL" id="CAD8156583.1"/>
    </source>
</evidence>
<dbReference type="OrthoDB" id="10400185at2759"/>
<keyword evidence="3" id="KW-1185">Reference proteome</keyword>
<sequence length="133" mass="15820">MNKIVLQTKAFYIQDFLNVKETWRKSYLIAIVLLLIENLQLVSIYTSDIIQFEYDQFLIHIRGIIDFCRFYTIFGDSILIRSIFVIFGFVLQSVFLILILYPLLNIRIFIQKKQQLKFLTLEQMNLTIPADIC</sequence>
<accession>A0A8S1TXV5</accession>
<dbReference type="EMBL" id="CAJJDP010000032">
    <property type="protein sequence ID" value="CAD8156583.1"/>
    <property type="molecule type" value="Genomic_DNA"/>
</dbReference>
<comment type="caution">
    <text evidence="2">The sequence shown here is derived from an EMBL/GenBank/DDBJ whole genome shotgun (WGS) entry which is preliminary data.</text>
</comment>
<feature type="transmembrane region" description="Helical" evidence="1">
    <location>
        <begin position="26"/>
        <end position="45"/>
    </location>
</feature>
<feature type="transmembrane region" description="Helical" evidence="1">
    <location>
        <begin position="80"/>
        <end position="104"/>
    </location>
</feature>
<protein>
    <recommendedName>
        <fullName evidence="4">Transmembrane protein</fullName>
    </recommendedName>
</protein>
<dbReference type="AlphaFoldDB" id="A0A8S1TXV5"/>
<reference evidence="2" key="1">
    <citation type="submission" date="2021-01" db="EMBL/GenBank/DDBJ databases">
        <authorList>
            <consortium name="Genoscope - CEA"/>
            <person name="William W."/>
        </authorList>
    </citation>
    <scope>NUCLEOTIDE SEQUENCE</scope>
</reference>
<organism evidence="2 3">
    <name type="scientific">Paramecium octaurelia</name>
    <dbReference type="NCBI Taxonomy" id="43137"/>
    <lineage>
        <taxon>Eukaryota</taxon>
        <taxon>Sar</taxon>
        <taxon>Alveolata</taxon>
        <taxon>Ciliophora</taxon>
        <taxon>Intramacronucleata</taxon>
        <taxon>Oligohymenophorea</taxon>
        <taxon>Peniculida</taxon>
        <taxon>Parameciidae</taxon>
        <taxon>Paramecium</taxon>
    </lineage>
</organism>
<proteinExistence type="predicted"/>
<keyword evidence="1" id="KW-0812">Transmembrane</keyword>
<keyword evidence="1" id="KW-1133">Transmembrane helix</keyword>
<dbReference type="Proteomes" id="UP000683925">
    <property type="component" value="Unassembled WGS sequence"/>
</dbReference>
<keyword evidence="1" id="KW-0472">Membrane</keyword>
<gene>
    <name evidence="2" type="ORF">POCTA_138.1.T0320195</name>
</gene>
<evidence type="ECO:0000256" key="1">
    <source>
        <dbReference type="SAM" id="Phobius"/>
    </source>
</evidence>
<name>A0A8S1TXV5_PAROT</name>
<evidence type="ECO:0000313" key="3">
    <source>
        <dbReference type="Proteomes" id="UP000683925"/>
    </source>
</evidence>
<evidence type="ECO:0008006" key="4">
    <source>
        <dbReference type="Google" id="ProtNLM"/>
    </source>
</evidence>